<keyword evidence="3" id="KW-1185">Reference proteome</keyword>
<protein>
    <recommendedName>
        <fullName evidence="4">Secreted protein</fullName>
    </recommendedName>
</protein>
<proteinExistence type="predicted"/>
<feature type="signal peptide" evidence="1">
    <location>
        <begin position="1"/>
        <end position="22"/>
    </location>
</feature>
<evidence type="ECO:0000313" key="3">
    <source>
        <dbReference type="Proteomes" id="UP001434883"/>
    </source>
</evidence>
<comment type="caution">
    <text evidence="2">The sequence shown here is derived from an EMBL/GenBank/DDBJ whole genome shotgun (WGS) entry which is preliminary data.</text>
</comment>
<sequence>MQQTLPSIHFLYPLSLCRVAAGLSQMVSGWVLPYATEQVRHKQSHMHSLTPNGICVTSKSNMRVFTWENIQSLQRGFEPRTVLLQGNNASHNPANTPSALSKC</sequence>
<dbReference type="Proteomes" id="UP001434883">
    <property type="component" value="Unassembled WGS sequence"/>
</dbReference>
<evidence type="ECO:0000313" key="2">
    <source>
        <dbReference type="EMBL" id="MEQ2196397.1"/>
    </source>
</evidence>
<keyword evidence="1" id="KW-0732">Signal</keyword>
<name>A0ABV0QKN8_9TELE</name>
<gene>
    <name evidence="2" type="ORF">XENOCAPTIV_024856</name>
</gene>
<evidence type="ECO:0000256" key="1">
    <source>
        <dbReference type="SAM" id="SignalP"/>
    </source>
</evidence>
<reference evidence="2 3" key="1">
    <citation type="submission" date="2021-06" db="EMBL/GenBank/DDBJ databases">
        <authorList>
            <person name="Palmer J.M."/>
        </authorList>
    </citation>
    <scope>NUCLEOTIDE SEQUENCE [LARGE SCALE GENOMIC DNA]</scope>
    <source>
        <strain evidence="2 3">XC_2019</strain>
        <tissue evidence="2">Muscle</tissue>
    </source>
</reference>
<evidence type="ECO:0008006" key="4">
    <source>
        <dbReference type="Google" id="ProtNLM"/>
    </source>
</evidence>
<feature type="chain" id="PRO_5047300509" description="Secreted protein" evidence="1">
    <location>
        <begin position="23"/>
        <end position="103"/>
    </location>
</feature>
<dbReference type="EMBL" id="JAHRIN010016864">
    <property type="protein sequence ID" value="MEQ2196397.1"/>
    <property type="molecule type" value="Genomic_DNA"/>
</dbReference>
<organism evidence="2 3">
    <name type="scientific">Xenoophorus captivus</name>
    <dbReference type="NCBI Taxonomy" id="1517983"/>
    <lineage>
        <taxon>Eukaryota</taxon>
        <taxon>Metazoa</taxon>
        <taxon>Chordata</taxon>
        <taxon>Craniata</taxon>
        <taxon>Vertebrata</taxon>
        <taxon>Euteleostomi</taxon>
        <taxon>Actinopterygii</taxon>
        <taxon>Neopterygii</taxon>
        <taxon>Teleostei</taxon>
        <taxon>Neoteleostei</taxon>
        <taxon>Acanthomorphata</taxon>
        <taxon>Ovalentaria</taxon>
        <taxon>Atherinomorphae</taxon>
        <taxon>Cyprinodontiformes</taxon>
        <taxon>Goodeidae</taxon>
        <taxon>Xenoophorus</taxon>
    </lineage>
</organism>
<accession>A0ABV0QKN8</accession>